<dbReference type="Proteomes" id="UP000183832">
    <property type="component" value="Unassembled WGS sequence"/>
</dbReference>
<organism evidence="1 2">
    <name type="scientific">Clunio marinus</name>
    <dbReference type="NCBI Taxonomy" id="568069"/>
    <lineage>
        <taxon>Eukaryota</taxon>
        <taxon>Metazoa</taxon>
        <taxon>Ecdysozoa</taxon>
        <taxon>Arthropoda</taxon>
        <taxon>Hexapoda</taxon>
        <taxon>Insecta</taxon>
        <taxon>Pterygota</taxon>
        <taxon>Neoptera</taxon>
        <taxon>Endopterygota</taxon>
        <taxon>Diptera</taxon>
        <taxon>Nematocera</taxon>
        <taxon>Chironomoidea</taxon>
        <taxon>Chironomidae</taxon>
        <taxon>Clunio</taxon>
    </lineage>
</organism>
<gene>
    <name evidence="1" type="ORF">CLUMA_CG019775</name>
</gene>
<reference evidence="1 2" key="1">
    <citation type="submission" date="2015-04" db="EMBL/GenBank/DDBJ databases">
        <authorList>
            <person name="Syromyatnikov M.Y."/>
            <person name="Popov V.N."/>
        </authorList>
    </citation>
    <scope>NUCLEOTIDE SEQUENCE [LARGE SCALE GENOMIC DNA]</scope>
</reference>
<dbReference type="AlphaFoldDB" id="A0A1J1J464"/>
<protein>
    <submittedName>
        <fullName evidence="1">CLUMA_CG019775, isoform A</fullName>
    </submittedName>
</protein>
<proteinExistence type="predicted"/>
<accession>A0A1J1J464</accession>
<evidence type="ECO:0000313" key="2">
    <source>
        <dbReference type="Proteomes" id="UP000183832"/>
    </source>
</evidence>
<dbReference type="EMBL" id="CVRI01000067">
    <property type="protein sequence ID" value="CRL06580.1"/>
    <property type="molecule type" value="Genomic_DNA"/>
</dbReference>
<evidence type="ECO:0000313" key="1">
    <source>
        <dbReference type="EMBL" id="CRL06580.1"/>
    </source>
</evidence>
<sequence>MIREVFPQPLKDEFNLLFLWLHFLTAGYKRSKHTCCFLSFGASSHEKVRPPLASSRDKT</sequence>
<name>A0A1J1J464_9DIPT</name>
<keyword evidence="2" id="KW-1185">Reference proteome</keyword>